<gene>
    <name evidence="3" type="ORF">ACJDUG_09520</name>
</gene>
<dbReference type="Gene3D" id="3.40.50.12090">
    <property type="match status" value="2"/>
</dbReference>
<dbReference type="Proteomes" id="UP001623591">
    <property type="component" value="Unassembled WGS sequence"/>
</dbReference>
<feature type="domain" description="Sporulation stage II protein D amidase enhancer LytB N-terminal" evidence="2">
    <location>
        <begin position="140"/>
        <end position="229"/>
    </location>
</feature>
<comment type="caution">
    <text evidence="3">The sequence shown here is derived from an EMBL/GenBank/DDBJ whole genome shotgun (WGS) entry which is preliminary data.</text>
</comment>
<dbReference type="InterPro" id="IPR007253">
    <property type="entry name" value="Cell_wall-bd_2"/>
</dbReference>
<dbReference type="InterPro" id="IPR051922">
    <property type="entry name" value="Bact_Sporulation_Assoc"/>
</dbReference>
<dbReference type="InterPro" id="IPR013693">
    <property type="entry name" value="SpoIID/LytB_N"/>
</dbReference>
<dbReference type="PANTHER" id="PTHR30032:SF8">
    <property type="entry name" value="GERMINATION-SPECIFIC N-ACETYLMURAMOYL-L-ALANINE AMIDASE"/>
    <property type="match status" value="1"/>
</dbReference>
<keyword evidence="4" id="KW-1185">Reference proteome</keyword>
<dbReference type="InterPro" id="IPR013486">
    <property type="entry name" value="SpoIID/LytB"/>
</dbReference>
<evidence type="ECO:0000313" key="4">
    <source>
        <dbReference type="Proteomes" id="UP001623591"/>
    </source>
</evidence>
<name>A0ABW8T539_9CLOT</name>
<dbReference type="Pfam" id="PF08486">
    <property type="entry name" value="SpoIID"/>
    <property type="match status" value="1"/>
</dbReference>
<accession>A0ABW8T539</accession>
<feature type="signal peptide" evidence="1">
    <location>
        <begin position="1"/>
        <end position="28"/>
    </location>
</feature>
<proteinExistence type="predicted"/>
<reference evidence="3 4" key="1">
    <citation type="submission" date="2024-11" db="EMBL/GenBank/DDBJ databases">
        <authorList>
            <person name="Heng Y.C."/>
            <person name="Lim A.C.H."/>
            <person name="Lee J.K.Y."/>
            <person name="Kittelmann S."/>
        </authorList>
    </citation>
    <scope>NUCLEOTIDE SEQUENCE [LARGE SCALE GENOMIC DNA]</scope>
    <source>
        <strain evidence="3 4">WILCCON 0185</strain>
    </source>
</reference>
<dbReference type="PANTHER" id="PTHR30032">
    <property type="entry name" value="N-ACETYLMURAMOYL-L-ALANINE AMIDASE-RELATED"/>
    <property type="match status" value="1"/>
</dbReference>
<protein>
    <submittedName>
        <fullName evidence="3">SpoIID/LytB domain-containing protein</fullName>
    </submittedName>
</protein>
<evidence type="ECO:0000256" key="1">
    <source>
        <dbReference type="SAM" id="SignalP"/>
    </source>
</evidence>
<keyword evidence="1" id="KW-0732">Signal</keyword>
<evidence type="ECO:0000313" key="3">
    <source>
        <dbReference type="EMBL" id="MFL0247211.1"/>
    </source>
</evidence>
<dbReference type="Pfam" id="PF04122">
    <property type="entry name" value="CW_binding_2"/>
    <property type="match status" value="3"/>
</dbReference>
<dbReference type="NCBIfam" id="TIGR02669">
    <property type="entry name" value="SpoIID_LytB"/>
    <property type="match status" value="1"/>
</dbReference>
<dbReference type="RefSeq" id="WP_406769666.1">
    <property type="nucleotide sequence ID" value="NZ_JBJHZZ010000005.1"/>
</dbReference>
<evidence type="ECO:0000259" key="2">
    <source>
        <dbReference type="Pfam" id="PF08486"/>
    </source>
</evidence>
<feature type="chain" id="PRO_5046756359" evidence="1">
    <location>
        <begin position="29"/>
        <end position="740"/>
    </location>
</feature>
<dbReference type="EMBL" id="JBJHZZ010000005">
    <property type="protein sequence ID" value="MFL0247211.1"/>
    <property type="molecule type" value="Genomic_DNA"/>
</dbReference>
<sequence>MFSKRFNKLIALSTIAAVLISSPIIGQAASISDTYMKGISVGLTSVGSIKTLDFTLTGDYIIDGQGVIISGNSGSNRYNICLSTNSTLNLYKNGVLFYSANSDITIKPLNTNTFIQFKKKTEDLNPFQYAGSMTFKNNGTSFSLINNLKIEDYLKGVVPYEEPNSWPVESLKAQSVAARTYAIGNAGKYSKSGYDLTDDTNCQVYNGYSDGFKNSNTAVDATSGKVLIYNGPTIGSAINGSAIDALFSASNGGYMERSENVWTASLPYFKDMSDRFDTNNQWSVTYTKTDLERLLKQKLNGGTFDSIDIPSITTFNSGRISGMNINYIDNTTNQISPTPLKLGKEAARTFFSLNSALYKVKLNADGSYTFTGSGNGHGVGLSQWGSYYMAKAGLPYNDYNYILNYYYNQNNNVQLQNAYSGGKIINTTNRIGGLNRYETSVQIANNMYSNKIDNVVLATGSTFPDALSGSVLAKAVSAPILLVGTKSTSTESLQALNYIKSHLNPGGKVYLLGGEGVISKEFYDTLTKMGYNSIRLGGSTRFDTNNQIVNQLKALNAVNSTGLVIATANNFPDALSISPVAALNGWPVLLSNKDSLTADEESYIKSMKPDKVYIAGGNGVVTDAVLNRIKTLLGYGDDKVIRLWGSDRYATSRVINSTLFDTPNKIGIATGLQFADALSGSVYAALNGAPIVLVDPSKVTEAQNYIKYAGSNANSINATIFGQTGAVNVNVLSSLTSVTN</sequence>
<organism evidence="3 4">
    <name type="scientific">Candidatus Clostridium stratigraminis</name>
    <dbReference type="NCBI Taxonomy" id="3381661"/>
    <lineage>
        <taxon>Bacteria</taxon>
        <taxon>Bacillati</taxon>
        <taxon>Bacillota</taxon>
        <taxon>Clostridia</taxon>
        <taxon>Eubacteriales</taxon>
        <taxon>Clostridiaceae</taxon>
        <taxon>Clostridium</taxon>
    </lineage>
</organism>